<feature type="compositionally biased region" description="Pro residues" evidence="1">
    <location>
        <begin position="110"/>
        <end position="126"/>
    </location>
</feature>
<reference evidence="3 4" key="1">
    <citation type="submission" date="2018-04" db="EMBL/GenBank/DDBJ databases">
        <authorList>
            <person name="Zhang X."/>
            <person name="Yuan J."/>
            <person name="Li F."/>
            <person name="Xiang J."/>
        </authorList>
    </citation>
    <scope>NUCLEOTIDE SEQUENCE [LARGE SCALE GENOMIC DNA]</scope>
    <source>
        <tissue evidence="3">Muscle</tissue>
    </source>
</reference>
<evidence type="ECO:0000256" key="2">
    <source>
        <dbReference type="SAM" id="Phobius"/>
    </source>
</evidence>
<feature type="region of interest" description="Disordered" evidence="1">
    <location>
        <begin position="27"/>
        <end position="56"/>
    </location>
</feature>
<gene>
    <name evidence="3" type="ORF">C7M84_012771</name>
</gene>
<feature type="transmembrane region" description="Helical" evidence="2">
    <location>
        <begin position="376"/>
        <end position="395"/>
    </location>
</feature>
<protein>
    <submittedName>
        <fullName evidence="3">Uncharacterized protein</fullName>
    </submittedName>
</protein>
<dbReference type="AlphaFoldDB" id="A0A423SYE7"/>
<feature type="region of interest" description="Disordered" evidence="1">
    <location>
        <begin position="74"/>
        <end position="126"/>
    </location>
</feature>
<keyword evidence="2" id="KW-0812">Transmembrane</keyword>
<dbReference type="EMBL" id="QCYY01002608">
    <property type="protein sequence ID" value="ROT69068.1"/>
    <property type="molecule type" value="Genomic_DNA"/>
</dbReference>
<sequence>MVHREPQRRRTAAWHDAIFRGLGSLSRTRRRECPAAAPRPEASLRRAQWPPNCEQENTAESPCAFLPFSFPHRDRLSPRARSHNARTIKKRERTNRARTLTRVRELSPSLPQPARPPQAPKDPGSPPYCRRVVLTVTPICHRFPADPPWETRGIFGKWFDPKSAQIALIALIRLHFPLPLPLPLASTILFLCLHLHPPLSTFIISLLLFHLPPPFLFLCLPLHPPFHLHLLSSPLPLASTILFSVFPFTPPLSTFISSLLLFHLPPPFYFSVFTFTPPLHLLLSSPLPLASTILFLCHLSTSALPLPPSFYFSVFTFTPLSTFISSPLLSSPLPLASTILCLPLHPPLLPSSYLHLLLSSLVASSPALSPPFFSRHFVSILVLSSISNGIFFLRLRLILFRHPSSRSPRPPTSYSLTFNPSSPLLLISYSSLLHLFNLSSPSPLLITSSSLLHLFPFFAPSPTHFSPLHLYPLFSPSSPSIPILSFPLPSHLPPLYLHPPPHTHLFPPPRPREDFRAKVNGRVTASPPRPPGSVL</sequence>
<keyword evidence="2" id="KW-0472">Membrane</keyword>
<keyword evidence="4" id="KW-1185">Reference proteome</keyword>
<proteinExistence type="predicted"/>
<feature type="transmembrane region" description="Helical" evidence="2">
    <location>
        <begin position="235"/>
        <end position="262"/>
    </location>
</feature>
<name>A0A423SYE7_PENVA</name>
<keyword evidence="2" id="KW-1133">Transmembrane helix</keyword>
<comment type="caution">
    <text evidence="3">The sequence shown here is derived from an EMBL/GenBank/DDBJ whole genome shotgun (WGS) entry which is preliminary data.</text>
</comment>
<evidence type="ECO:0000313" key="3">
    <source>
        <dbReference type="EMBL" id="ROT69068.1"/>
    </source>
</evidence>
<dbReference type="Proteomes" id="UP000283509">
    <property type="component" value="Unassembled WGS sequence"/>
</dbReference>
<reference evidence="3 4" key="2">
    <citation type="submission" date="2019-01" db="EMBL/GenBank/DDBJ databases">
        <title>The decoding of complex shrimp genome reveals the adaptation for benthos swimmer, frequently molting mechanism and breeding impact on genome.</title>
        <authorList>
            <person name="Sun Y."/>
            <person name="Gao Y."/>
            <person name="Yu Y."/>
        </authorList>
    </citation>
    <scope>NUCLEOTIDE SEQUENCE [LARGE SCALE GENOMIC DNA]</scope>
    <source>
        <tissue evidence="3">Muscle</tissue>
    </source>
</reference>
<evidence type="ECO:0000256" key="1">
    <source>
        <dbReference type="SAM" id="MobiDB-lite"/>
    </source>
</evidence>
<feature type="compositionally biased region" description="Basic residues" evidence="1">
    <location>
        <begin position="78"/>
        <end position="93"/>
    </location>
</feature>
<evidence type="ECO:0000313" key="4">
    <source>
        <dbReference type="Proteomes" id="UP000283509"/>
    </source>
</evidence>
<organism evidence="3 4">
    <name type="scientific">Penaeus vannamei</name>
    <name type="common">Whiteleg shrimp</name>
    <name type="synonym">Litopenaeus vannamei</name>
    <dbReference type="NCBI Taxonomy" id="6689"/>
    <lineage>
        <taxon>Eukaryota</taxon>
        <taxon>Metazoa</taxon>
        <taxon>Ecdysozoa</taxon>
        <taxon>Arthropoda</taxon>
        <taxon>Crustacea</taxon>
        <taxon>Multicrustacea</taxon>
        <taxon>Malacostraca</taxon>
        <taxon>Eumalacostraca</taxon>
        <taxon>Eucarida</taxon>
        <taxon>Decapoda</taxon>
        <taxon>Dendrobranchiata</taxon>
        <taxon>Penaeoidea</taxon>
        <taxon>Penaeidae</taxon>
        <taxon>Penaeus</taxon>
    </lineage>
</organism>
<accession>A0A423SYE7</accession>